<dbReference type="Pfam" id="PF01695">
    <property type="entry name" value="IstB_IS21"/>
    <property type="match status" value="1"/>
</dbReference>
<organism evidence="5 6">
    <name type="scientific">Candidatus Mediterraneibacter gallistercoris</name>
    <dbReference type="NCBI Taxonomy" id="2838671"/>
    <lineage>
        <taxon>Bacteria</taxon>
        <taxon>Bacillati</taxon>
        <taxon>Bacillota</taxon>
        <taxon>Clostridia</taxon>
        <taxon>Lachnospirales</taxon>
        <taxon>Lachnospiraceae</taxon>
        <taxon>Mediterraneibacter</taxon>
    </lineage>
</organism>
<dbReference type="InterPro" id="IPR028350">
    <property type="entry name" value="DNAC/IstB-like"/>
</dbReference>
<dbReference type="PANTHER" id="PTHR30050">
    <property type="entry name" value="CHROMOSOMAL REPLICATION INITIATOR PROTEIN DNAA"/>
    <property type="match status" value="1"/>
</dbReference>
<dbReference type="GO" id="GO:0006260">
    <property type="term" value="P:DNA replication"/>
    <property type="evidence" value="ECO:0007669"/>
    <property type="project" value="TreeGrafter"/>
</dbReference>
<gene>
    <name evidence="5" type="primary">istB</name>
    <name evidence="5" type="ORF">H9756_03500</name>
</gene>
<dbReference type="AlphaFoldDB" id="A0A9D2P271"/>
<name>A0A9D2P271_9FIRM</name>
<feature type="domain" description="AAA+ ATPase" evidence="4">
    <location>
        <begin position="127"/>
        <end position="253"/>
    </location>
</feature>
<dbReference type="SUPFAM" id="SSF52540">
    <property type="entry name" value="P-loop containing nucleoside triphosphate hydrolases"/>
    <property type="match status" value="1"/>
</dbReference>
<dbReference type="NCBIfam" id="NF038214">
    <property type="entry name" value="IS21_help_AAA"/>
    <property type="match status" value="1"/>
</dbReference>
<dbReference type="SMART" id="SM00382">
    <property type="entry name" value="AAA"/>
    <property type="match status" value="1"/>
</dbReference>
<dbReference type="GO" id="GO:0005524">
    <property type="term" value="F:ATP binding"/>
    <property type="evidence" value="ECO:0007669"/>
    <property type="project" value="UniProtKB-KW"/>
</dbReference>
<dbReference type="Proteomes" id="UP000823895">
    <property type="component" value="Unassembled WGS sequence"/>
</dbReference>
<dbReference type="InterPro" id="IPR027417">
    <property type="entry name" value="P-loop_NTPase"/>
</dbReference>
<evidence type="ECO:0000256" key="3">
    <source>
        <dbReference type="ARBA" id="ARBA00022840"/>
    </source>
</evidence>
<feature type="non-terminal residue" evidence="5">
    <location>
        <position position="1"/>
    </location>
</feature>
<dbReference type="CDD" id="cd00009">
    <property type="entry name" value="AAA"/>
    <property type="match status" value="1"/>
</dbReference>
<dbReference type="PANTHER" id="PTHR30050:SF4">
    <property type="entry name" value="ATP-BINDING PROTEIN RV3427C IN INSERTION SEQUENCE-RELATED"/>
    <property type="match status" value="1"/>
</dbReference>
<dbReference type="InterPro" id="IPR002611">
    <property type="entry name" value="IstB_ATP-bd"/>
</dbReference>
<comment type="similarity">
    <text evidence="1">Belongs to the IS21/IS1162 putative ATP-binding protein family.</text>
</comment>
<keyword evidence="2" id="KW-0547">Nucleotide-binding</keyword>
<evidence type="ECO:0000313" key="5">
    <source>
        <dbReference type="EMBL" id="HJC42737.1"/>
    </source>
</evidence>
<keyword evidence="3" id="KW-0067">ATP-binding</keyword>
<dbReference type="Gene3D" id="3.40.50.300">
    <property type="entry name" value="P-loop containing nucleotide triphosphate hydrolases"/>
    <property type="match status" value="1"/>
</dbReference>
<sequence>SLSGTHREEGGCCSMNREILKSMDTGHIPVQRLTALLETFTLKHAARMLPDPLETADLQDSSCREFLLAVLETEVKGRNERRRKRNYSAAHFPPNIRPLEEFAPEELESGITQAQLSVLKELSWLDNCGNLVFAGPPGLGKTMVACGLGLQAVNSGYTVCFEKMTSLIKILDTAETERAAGFRLKNIKKAQLIIIDEIGYTPISRGQANRFFTFISDTYETSSIIFTTNKEIVDWAEMMGDPVLTTAMLDRILHHAKCYSFRGESYRLKHPDLYPQGETGM</sequence>
<reference evidence="5" key="2">
    <citation type="submission" date="2021-04" db="EMBL/GenBank/DDBJ databases">
        <authorList>
            <person name="Gilroy R."/>
        </authorList>
    </citation>
    <scope>NUCLEOTIDE SEQUENCE</scope>
    <source>
        <strain evidence="5">CHK165-2605</strain>
    </source>
</reference>
<evidence type="ECO:0000259" key="4">
    <source>
        <dbReference type="SMART" id="SM00382"/>
    </source>
</evidence>
<proteinExistence type="inferred from homology"/>
<dbReference type="InterPro" id="IPR003593">
    <property type="entry name" value="AAA+_ATPase"/>
</dbReference>
<dbReference type="PIRSF" id="PIRSF003073">
    <property type="entry name" value="DNAC_TnpB_IstB"/>
    <property type="match status" value="1"/>
</dbReference>
<dbReference type="EMBL" id="DWWI01000076">
    <property type="protein sequence ID" value="HJC42737.1"/>
    <property type="molecule type" value="Genomic_DNA"/>
</dbReference>
<evidence type="ECO:0000256" key="1">
    <source>
        <dbReference type="ARBA" id="ARBA00008059"/>
    </source>
</evidence>
<protein>
    <submittedName>
        <fullName evidence="5">IS21-like element helper ATPase IstB</fullName>
    </submittedName>
</protein>
<dbReference type="InterPro" id="IPR047661">
    <property type="entry name" value="IstB"/>
</dbReference>
<accession>A0A9D2P271</accession>
<evidence type="ECO:0000256" key="2">
    <source>
        <dbReference type="ARBA" id="ARBA00022741"/>
    </source>
</evidence>
<comment type="caution">
    <text evidence="5">The sequence shown here is derived from an EMBL/GenBank/DDBJ whole genome shotgun (WGS) entry which is preliminary data.</text>
</comment>
<evidence type="ECO:0000313" key="6">
    <source>
        <dbReference type="Proteomes" id="UP000823895"/>
    </source>
</evidence>
<reference evidence="5" key="1">
    <citation type="journal article" date="2021" name="PeerJ">
        <title>Extensive microbial diversity within the chicken gut microbiome revealed by metagenomics and culture.</title>
        <authorList>
            <person name="Gilroy R."/>
            <person name="Ravi A."/>
            <person name="Getino M."/>
            <person name="Pursley I."/>
            <person name="Horton D.L."/>
            <person name="Alikhan N.F."/>
            <person name="Baker D."/>
            <person name="Gharbi K."/>
            <person name="Hall N."/>
            <person name="Watson M."/>
            <person name="Adriaenssens E.M."/>
            <person name="Foster-Nyarko E."/>
            <person name="Jarju S."/>
            <person name="Secka A."/>
            <person name="Antonio M."/>
            <person name="Oren A."/>
            <person name="Chaudhuri R.R."/>
            <person name="La Ragione R."/>
            <person name="Hildebrand F."/>
            <person name="Pallen M.J."/>
        </authorList>
    </citation>
    <scope>NUCLEOTIDE SEQUENCE</scope>
    <source>
        <strain evidence="5">CHK165-2605</strain>
    </source>
</reference>